<organism evidence="1 2">
    <name type="scientific">Acidovorax cavernicola</name>
    <dbReference type="NCBI Taxonomy" id="1675792"/>
    <lineage>
        <taxon>Bacteria</taxon>
        <taxon>Pseudomonadati</taxon>
        <taxon>Pseudomonadota</taxon>
        <taxon>Betaproteobacteria</taxon>
        <taxon>Burkholderiales</taxon>
        <taxon>Comamonadaceae</taxon>
        <taxon>Acidovorax</taxon>
    </lineage>
</organism>
<dbReference type="AlphaFoldDB" id="A0A9X8D2H9"/>
<dbReference type="InterPro" id="IPR017850">
    <property type="entry name" value="Alkaline_phosphatase_core_sf"/>
</dbReference>
<gene>
    <name evidence="1" type="ORF">D3H34_19555</name>
</gene>
<dbReference type="SUPFAM" id="SSF53649">
    <property type="entry name" value="Alkaline phosphatase-like"/>
    <property type="match status" value="1"/>
</dbReference>
<feature type="non-terminal residue" evidence="1">
    <location>
        <position position="63"/>
    </location>
</feature>
<dbReference type="GO" id="GO:0016787">
    <property type="term" value="F:hydrolase activity"/>
    <property type="evidence" value="ECO:0007669"/>
    <property type="project" value="UniProtKB-KW"/>
</dbReference>
<reference evidence="1 2" key="1">
    <citation type="submission" date="2018-09" db="EMBL/GenBank/DDBJ databases">
        <title>Acidovorax cavernicola nov. sp. isolated from Gruta de las Maravillas (Aracena, Spain).</title>
        <authorList>
            <person name="Jurado V."/>
            <person name="Gutierrez-Patricio S."/>
            <person name="Gonzalez-Pimentel J.L."/>
            <person name="Miller A.Z."/>
            <person name="Laiz L."/>
            <person name="Saiz-Jimenez C."/>
        </authorList>
    </citation>
    <scope>NUCLEOTIDE SEQUENCE [LARGE SCALE GENOMIC DNA]</scope>
    <source>
        <strain evidence="1 2">1011MAR4D40.2</strain>
    </source>
</reference>
<keyword evidence="1" id="KW-0378">Hydrolase</keyword>
<keyword evidence="2" id="KW-1185">Reference proteome</keyword>
<evidence type="ECO:0000313" key="2">
    <source>
        <dbReference type="Proteomes" id="UP000265619"/>
    </source>
</evidence>
<comment type="caution">
    <text evidence="1">The sequence shown here is derived from an EMBL/GenBank/DDBJ whole genome shotgun (WGS) entry which is preliminary data.</text>
</comment>
<dbReference type="Gene3D" id="3.40.720.10">
    <property type="entry name" value="Alkaline Phosphatase, subunit A"/>
    <property type="match status" value="1"/>
</dbReference>
<accession>A0A9X8D2H9</accession>
<dbReference type="EMBL" id="QXMN01000026">
    <property type="protein sequence ID" value="RIX77165.1"/>
    <property type="molecule type" value="Genomic_DNA"/>
</dbReference>
<sequence>MTPETLEVNARSYRWMARPIVVVCVDGCEPAYLDAAIAAGVAPYIARMRKDGADLLADCVVPS</sequence>
<protein>
    <submittedName>
        <fullName evidence="1">Phosphonoacetate hydrolase</fullName>
    </submittedName>
</protein>
<name>A0A9X8D2H9_9BURK</name>
<dbReference type="Proteomes" id="UP000265619">
    <property type="component" value="Unassembled WGS sequence"/>
</dbReference>
<proteinExistence type="predicted"/>
<evidence type="ECO:0000313" key="1">
    <source>
        <dbReference type="EMBL" id="RIX77165.1"/>
    </source>
</evidence>